<dbReference type="EMBL" id="VFPT01000004">
    <property type="protein sequence ID" value="TQM89991.1"/>
    <property type="molecule type" value="Genomic_DNA"/>
</dbReference>
<feature type="domain" description="Alpha-D-phosphohexomutase alpha/beta/alpha" evidence="9">
    <location>
        <begin position="14"/>
        <end position="141"/>
    </location>
</feature>
<dbReference type="InterPro" id="IPR005843">
    <property type="entry name" value="A-D-PHexomutase_C"/>
</dbReference>
<dbReference type="Pfam" id="PF00408">
    <property type="entry name" value="PGM_PMM_IV"/>
    <property type="match status" value="1"/>
</dbReference>
<dbReference type="InterPro" id="IPR005841">
    <property type="entry name" value="Alpha-D-phosphohexomutase_SF"/>
</dbReference>
<dbReference type="RefSeq" id="WP_281286723.1">
    <property type="nucleotide sequence ID" value="NZ_VFPT01000004.1"/>
</dbReference>
<proteinExistence type="inferred from homology"/>
<dbReference type="PRINTS" id="PR00509">
    <property type="entry name" value="PGMPMM"/>
</dbReference>
<name>A0A543K4H6_9RHOB</name>
<evidence type="ECO:0000256" key="7">
    <source>
        <dbReference type="RuleBase" id="RU004326"/>
    </source>
</evidence>
<evidence type="ECO:0000256" key="6">
    <source>
        <dbReference type="ARBA" id="ARBA00023235"/>
    </source>
</evidence>
<dbReference type="GO" id="GO:0000287">
    <property type="term" value="F:magnesium ion binding"/>
    <property type="evidence" value="ECO:0007669"/>
    <property type="project" value="InterPro"/>
</dbReference>
<keyword evidence="13" id="KW-1185">Reference proteome</keyword>
<dbReference type="InterPro" id="IPR005845">
    <property type="entry name" value="A-D-PHexomutase_a/b/a-II"/>
</dbReference>
<keyword evidence="5 7" id="KW-0460">Magnesium</keyword>
<dbReference type="AlphaFoldDB" id="A0A543K4H6"/>
<dbReference type="GO" id="GO:0016868">
    <property type="term" value="F:intramolecular phosphotransferase activity"/>
    <property type="evidence" value="ECO:0007669"/>
    <property type="project" value="InterPro"/>
</dbReference>
<evidence type="ECO:0000313" key="13">
    <source>
        <dbReference type="Proteomes" id="UP000320582"/>
    </source>
</evidence>
<feature type="domain" description="Alpha-D-phosphohexomutase alpha/beta/alpha" evidence="11">
    <location>
        <begin position="270"/>
        <end position="374"/>
    </location>
</feature>
<feature type="domain" description="Alpha-D-phosphohexomutase C-terminal" evidence="8">
    <location>
        <begin position="385"/>
        <end position="450"/>
    </location>
</feature>
<dbReference type="SUPFAM" id="SSF53738">
    <property type="entry name" value="Phosphoglucomutase, first 3 domains"/>
    <property type="match status" value="3"/>
</dbReference>
<evidence type="ECO:0000259" key="9">
    <source>
        <dbReference type="Pfam" id="PF02878"/>
    </source>
</evidence>
<feature type="domain" description="Alpha-D-phosphohexomutase alpha/beta/alpha" evidence="10">
    <location>
        <begin position="161"/>
        <end position="265"/>
    </location>
</feature>
<evidence type="ECO:0000256" key="3">
    <source>
        <dbReference type="ARBA" id="ARBA00022553"/>
    </source>
</evidence>
<evidence type="ECO:0000256" key="4">
    <source>
        <dbReference type="ARBA" id="ARBA00022723"/>
    </source>
</evidence>
<dbReference type="Proteomes" id="UP000320582">
    <property type="component" value="Unassembled WGS sequence"/>
</dbReference>
<dbReference type="PANTHER" id="PTHR43771:SF1">
    <property type="entry name" value="PHOSPHOMANNOMUTASE"/>
    <property type="match status" value="1"/>
</dbReference>
<keyword evidence="4 7" id="KW-0479">Metal-binding</keyword>
<dbReference type="Gene3D" id="3.30.310.50">
    <property type="entry name" value="Alpha-D-phosphohexomutase, C-terminal domain"/>
    <property type="match status" value="1"/>
</dbReference>
<protein>
    <submittedName>
        <fullName evidence="12">Phosphomannomutase</fullName>
    </submittedName>
</protein>
<dbReference type="Pfam" id="PF02879">
    <property type="entry name" value="PGM_PMM_II"/>
    <property type="match status" value="1"/>
</dbReference>
<evidence type="ECO:0000259" key="10">
    <source>
        <dbReference type="Pfam" id="PF02879"/>
    </source>
</evidence>
<dbReference type="Pfam" id="PF02878">
    <property type="entry name" value="PGM_PMM_I"/>
    <property type="match status" value="1"/>
</dbReference>
<dbReference type="GO" id="GO:0005975">
    <property type="term" value="P:carbohydrate metabolic process"/>
    <property type="evidence" value="ECO:0007669"/>
    <property type="project" value="InterPro"/>
</dbReference>
<evidence type="ECO:0000259" key="11">
    <source>
        <dbReference type="Pfam" id="PF02880"/>
    </source>
</evidence>
<dbReference type="PROSITE" id="PS00710">
    <property type="entry name" value="PGM_PMM"/>
    <property type="match status" value="1"/>
</dbReference>
<evidence type="ECO:0000256" key="2">
    <source>
        <dbReference type="ARBA" id="ARBA00010231"/>
    </source>
</evidence>
<evidence type="ECO:0000313" key="12">
    <source>
        <dbReference type="EMBL" id="TQM89991.1"/>
    </source>
</evidence>
<organism evidence="12 13">
    <name type="scientific">Roseinatronobacter monicus</name>
    <dbReference type="NCBI Taxonomy" id="393481"/>
    <lineage>
        <taxon>Bacteria</taxon>
        <taxon>Pseudomonadati</taxon>
        <taxon>Pseudomonadota</taxon>
        <taxon>Alphaproteobacteria</taxon>
        <taxon>Rhodobacterales</taxon>
        <taxon>Paracoccaceae</taxon>
        <taxon>Roseinatronobacter</taxon>
    </lineage>
</organism>
<dbReference type="InterPro" id="IPR036900">
    <property type="entry name" value="A-D-PHexomutase_C_sf"/>
</dbReference>
<dbReference type="InterPro" id="IPR005846">
    <property type="entry name" value="A-D-PHexomutase_a/b/a-III"/>
</dbReference>
<accession>A0A543K4H6</accession>
<reference evidence="12 13" key="1">
    <citation type="submission" date="2019-06" db="EMBL/GenBank/DDBJ databases">
        <title>Genomic Encyclopedia of Archaeal and Bacterial Type Strains, Phase II (KMG-II): from individual species to whole genera.</title>
        <authorList>
            <person name="Goeker M."/>
        </authorList>
    </citation>
    <scope>NUCLEOTIDE SEQUENCE [LARGE SCALE GENOMIC DNA]</scope>
    <source>
        <strain evidence="12 13">DSM 18423</strain>
    </source>
</reference>
<keyword evidence="3" id="KW-0597">Phosphoprotein</keyword>
<dbReference type="InterPro" id="IPR016066">
    <property type="entry name" value="A-D-PHexomutase_CS"/>
</dbReference>
<evidence type="ECO:0000256" key="1">
    <source>
        <dbReference type="ARBA" id="ARBA00001946"/>
    </source>
</evidence>
<evidence type="ECO:0000259" key="8">
    <source>
        <dbReference type="Pfam" id="PF00408"/>
    </source>
</evidence>
<dbReference type="Pfam" id="PF02880">
    <property type="entry name" value="PGM_PMM_III"/>
    <property type="match status" value="1"/>
</dbReference>
<dbReference type="Gene3D" id="3.40.120.10">
    <property type="entry name" value="Alpha-D-Glucose-1,6-Bisphosphate, subunit A, domain 3"/>
    <property type="match status" value="3"/>
</dbReference>
<evidence type="ECO:0000256" key="5">
    <source>
        <dbReference type="ARBA" id="ARBA00022842"/>
    </source>
</evidence>
<comment type="cofactor">
    <cofactor evidence="1">
        <name>Mg(2+)</name>
        <dbReference type="ChEBI" id="CHEBI:18420"/>
    </cofactor>
</comment>
<sequence>MTLHDPQSFIPMHCFKAYDIRGRLGDELNDGIARRVGRAFAGVLAARRVVVGRDCRASSCALQAAVIEGLLEAGVEVLDLGLCGTEEMYFATSHFDACGGIEVTASHNPMDYNGMKMVGRGSAPLDPDTDMRAIRHLAETGAFATLRSGGHVIVAKDTRSAYVERVLSFVDIAALRPLKIVVNAGNGAAGPTFDAIAEDLNARSAPFDFIRLHHAPDGQFPNGIPNPLLPENQPVTANAVVAHKADFGVAWDGDFDRCFLFDHEGNFVPGEYVVGLLARIFLAKEPGTTIIHDPRVVWNTLDVISQSGGKAQVSRTGHAFLKQALRDTGAVYGGEMSAHHYFRDFMACDSGMIPWLMIAELIGRTGRSLADLVTAARVSFPSSGEINFRVTDPAAAMRRVENALVADAEEVDRLDGLSLSFADWRLNLRMSNTEPLLRLNVERRGNANALKLHIAQIKALIEG</sequence>
<comment type="similarity">
    <text evidence="2 7">Belongs to the phosphohexose mutase family.</text>
</comment>
<dbReference type="CDD" id="cd03089">
    <property type="entry name" value="PMM_PGM"/>
    <property type="match status" value="1"/>
</dbReference>
<dbReference type="PANTHER" id="PTHR43771">
    <property type="entry name" value="PHOSPHOMANNOMUTASE"/>
    <property type="match status" value="1"/>
</dbReference>
<dbReference type="InterPro" id="IPR016055">
    <property type="entry name" value="A-D-PHexomutase_a/b/a-I/II/III"/>
</dbReference>
<dbReference type="InterPro" id="IPR005844">
    <property type="entry name" value="A-D-PHexomutase_a/b/a-I"/>
</dbReference>
<gene>
    <name evidence="12" type="ORF">BD293_4310</name>
</gene>
<keyword evidence="6" id="KW-0413">Isomerase</keyword>
<dbReference type="SUPFAM" id="SSF55957">
    <property type="entry name" value="Phosphoglucomutase, C-terminal domain"/>
    <property type="match status" value="1"/>
</dbReference>
<comment type="caution">
    <text evidence="12">The sequence shown here is derived from an EMBL/GenBank/DDBJ whole genome shotgun (WGS) entry which is preliminary data.</text>
</comment>